<keyword evidence="2" id="KW-1185">Reference proteome</keyword>
<dbReference type="RefSeq" id="WP_144331828.1">
    <property type="nucleotide sequence ID" value="NZ_VLPL01000002.1"/>
</dbReference>
<protein>
    <submittedName>
        <fullName evidence="1">Uncharacterized protein</fullName>
    </submittedName>
</protein>
<name>A0A556N280_9FLAO</name>
<gene>
    <name evidence="1" type="ORF">FO442_03810</name>
</gene>
<dbReference type="Proteomes" id="UP000316008">
    <property type="component" value="Unassembled WGS sequence"/>
</dbReference>
<sequence>MDKRRQILTLIENELTNSKLIFTLQNIGIEAGGYITDTSHVVFVQIGIRKENRTEELYKKYFDLIKQVQYLDLQVKGEKSRLALKIYGFLIANI</sequence>
<evidence type="ECO:0000313" key="1">
    <source>
        <dbReference type="EMBL" id="TSJ46291.1"/>
    </source>
</evidence>
<dbReference type="AlphaFoldDB" id="A0A556N280"/>
<reference evidence="1 2" key="1">
    <citation type="submission" date="2019-07" db="EMBL/GenBank/DDBJ databases">
        <authorList>
            <person name="Huq M.A."/>
        </authorList>
    </citation>
    <scope>NUCLEOTIDE SEQUENCE [LARGE SCALE GENOMIC DNA]</scope>
    <source>
        <strain evidence="1 2">MAH-3</strain>
    </source>
</reference>
<proteinExistence type="predicted"/>
<evidence type="ECO:0000313" key="2">
    <source>
        <dbReference type="Proteomes" id="UP000316008"/>
    </source>
</evidence>
<comment type="caution">
    <text evidence="1">The sequence shown here is derived from an EMBL/GenBank/DDBJ whole genome shotgun (WGS) entry which is preliminary data.</text>
</comment>
<dbReference type="EMBL" id="VLPL01000002">
    <property type="protein sequence ID" value="TSJ46291.1"/>
    <property type="molecule type" value="Genomic_DNA"/>
</dbReference>
<accession>A0A556N280</accession>
<organism evidence="1 2">
    <name type="scientific">Fluviicola chungangensis</name>
    <dbReference type="NCBI Taxonomy" id="2597671"/>
    <lineage>
        <taxon>Bacteria</taxon>
        <taxon>Pseudomonadati</taxon>
        <taxon>Bacteroidota</taxon>
        <taxon>Flavobacteriia</taxon>
        <taxon>Flavobacteriales</taxon>
        <taxon>Crocinitomicaceae</taxon>
        <taxon>Fluviicola</taxon>
    </lineage>
</organism>